<feature type="signal peptide" evidence="2">
    <location>
        <begin position="1"/>
        <end position="24"/>
    </location>
</feature>
<dbReference type="InterPro" id="IPR011044">
    <property type="entry name" value="Quino_amine_DH_bsu"/>
</dbReference>
<proteinExistence type="predicted"/>
<dbReference type="AlphaFoldDB" id="A0A3M6TIM3"/>
<evidence type="ECO:0000313" key="3">
    <source>
        <dbReference type="EMBL" id="RMX41181.1"/>
    </source>
</evidence>
<accession>A0A3M6TIM3</accession>
<keyword evidence="1" id="KW-0175">Coiled coil</keyword>
<feature type="chain" id="PRO_5018256986" evidence="2">
    <location>
        <begin position="25"/>
        <end position="627"/>
    </location>
</feature>
<dbReference type="SUPFAM" id="SSF50969">
    <property type="entry name" value="YVTN repeat-like/Quinoprotein amine dehydrogenase"/>
    <property type="match status" value="1"/>
</dbReference>
<reference evidence="3 4" key="1">
    <citation type="journal article" date="2018" name="Sci. Rep.">
        <title>Comparative analysis of the Pocillopora damicornis genome highlights role of immune system in coral evolution.</title>
        <authorList>
            <person name="Cunning R."/>
            <person name="Bay R.A."/>
            <person name="Gillette P."/>
            <person name="Baker A.C."/>
            <person name="Traylor-Knowles N."/>
        </authorList>
    </citation>
    <scope>NUCLEOTIDE SEQUENCE [LARGE SCALE GENOMIC DNA]</scope>
    <source>
        <strain evidence="3">RSMAS</strain>
        <tissue evidence="3">Whole animal</tissue>
    </source>
</reference>
<evidence type="ECO:0000256" key="1">
    <source>
        <dbReference type="SAM" id="Coils"/>
    </source>
</evidence>
<dbReference type="Proteomes" id="UP000275408">
    <property type="component" value="Unassembled WGS sequence"/>
</dbReference>
<sequence length="627" mass="71407">MAAQRSLLSLVVLLLVINWPHVESKNLHKEVSDVNDGVTLRDKRFAVDPLSAIGLAVSVASAIQSAVCTFSSVCGGDEVTQALERMEEKLDAMQNDVTSIRHDVEEIWNESKRKWYFKHIDNIIQQRKAVIADLKNKDYTQRAKDKQTRFIHEVFGTSSKDEYVEKALLHIPKLVTDEGLITHHFDVQIRDGKSVKEAAKLTWAFIRKIFRYQEDGYASIVFAASMKYKDDEASYNSTMSEVCAWWPKSTDPEYKKFCKKFVKDTTAENRRKSQEDFLYVIRDLALIPVQLVQTDCSKFADSNAVHYSEGHLYVSQPQAKKILIVDPKTLEVVKALSVPGSECGGNCHPIGVSIKAKDNLMAIGAKSSLPAGESKVMLFKIKGDLTKPIGISIEQYYTMLQLFPVNRKDADVRDVAFCGNRFGYADYNGVIYNWRMPDELYYGWNDGKPVPDLYDRNDWSLRNQYNVKKDHQYYLGCSNSGRDWLVEKTNRATKGDGVGAVPSDFSGSVSNILEEGAENVVLYENWHDVGDGRSRMNDLKGLAMDSKRNFFYSSGRHWANGVCGVYQRTYDGKRRYIREWNKESKIEMFGMAVDESGFLFSIQKHGSKEKCLYKFHHEIDLEDISVP</sequence>
<evidence type="ECO:0000313" key="4">
    <source>
        <dbReference type="Proteomes" id="UP000275408"/>
    </source>
</evidence>
<organism evidence="3 4">
    <name type="scientific">Pocillopora damicornis</name>
    <name type="common">Cauliflower coral</name>
    <name type="synonym">Millepora damicornis</name>
    <dbReference type="NCBI Taxonomy" id="46731"/>
    <lineage>
        <taxon>Eukaryota</taxon>
        <taxon>Metazoa</taxon>
        <taxon>Cnidaria</taxon>
        <taxon>Anthozoa</taxon>
        <taxon>Hexacorallia</taxon>
        <taxon>Scleractinia</taxon>
        <taxon>Astrocoeniina</taxon>
        <taxon>Pocilloporidae</taxon>
        <taxon>Pocillopora</taxon>
    </lineage>
</organism>
<protein>
    <submittedName>
        <fullName evidence="3">Uncharacterized protein</fullName>
    </submittedName>
</protein>
<dbReference type="EMBL" id="RCHS01003521">
    <property type="protein sequence ID" value="RMX41181.1"/>
    <property type="molecule type" value="Genomic_DNA"/>
</dbReference>
<dbReference type="OrthoDB" id="5949659at2759"/>
<keyword evidence="4" id="KW-1185">Reference proteome</keyword>
<name>A0A3M6TIM3_POCDA</name>
<comment type="caution">
    <text evidence="3">The sequence shown here is derived from an EMBL/GenBank/DDBJ whole genome shotgun (WGS) entry which is preliminary data.</text>
</comment>
<keyword evidence="2" id="KW-0732">Signal</keyword>
<feature type="coiled-coil region" evidence="1">
    <location>
        <begin position="76"/>
        <end position="103"/>
    </location>
</feature>
<gene>
    <name evidence="3" type="ORF">pdam_00019201</name>
</gene>
<evidence type="ECO:0000256" key="2">
    <source>
        <dbReference type="SAM" id="SignalP"/>
    </source>
</evidence>